<comment type="subcellular location">
    <subcellularLocation>
        <location evidence="3">Cytoplasm</location>
    </subcellularLocation>
</comment>
<evidence type="ECO:0000256" key="12">
    <source>
        <dbReference type="ARBA" id="ARBA00022984"/>
    </source>
</evidence>
<evidence type="ECO:0000256" key="11">
    <source>
        <dbReference type="ARBA" id="ARBA00022960"/>
    </source>
</evidence>
<keyword evidence="10" id="KW-0521">NADP</keyword>
<evidence type="ECO:0000256" key="3">
    <source>
        <dbReference type="ARBA" id="ARBA00004496"/>
    </source>
</evidence>
<comment type="pathway">
    <text evidence="4">Cell wall biogenesis; peptidoglycan biosynthesis.</text>
</comment>
<dbReference type="Gene3D" id="3.30.465.10">
    <property type="match status" value="1"/>
</dbReference>
<dbReference type="AlphaFoldDB" id="A0A6J6NLR0"/>
<dbReference type="GO" id="GO:0071949">
    <property type="term" value="F:FAD binding"/>
    <property type="evidence" value="ECO:0007669"/>
    <property type="project" value="InterPro"/>
</dbReference>
<dbReference type="SUPFAM" id="SSF56176">
    <property type="entry name" value="FAD-binding/transporter-associated domain-like"/>
    <property type="match status" value="1"/>
</dbReference>
<dbReference type="InterPro" id="IPR006094">
    <property type="entry name" value="Oxid_FAD_bind_N"/>
</dbReference>
<dbReference type="PROSITE" id="PS51387">
    <property type="entry name" value="FAD_PCMH"/>
    <property type="match status" value="1"/>
</dbReference>
<organism evidence="18">
    <name type="scientific">freshwater metagenome</name>
    <dbReference type="NCBI Taxonomy" id="449393"/>
    <lineage>
        <taxon>unclassified sequences</taxon>
        <taxon>metagenomes</taxon>
        <taxon>ecological metagenomes</taxon>
    </lineage>
</organism>
<evidence type="ECO:0000256" key="9">
    <source>
        <dbReference type="ARBA" id="ARBA00022827"/>
    </source>
</evidence>
<dbReference type="NCBIfam" id="TIGR00179">
    <property type="entry name" value="murB"/>
    <property type="match status" value="1"/>
</dbReference>
<comment type="function">
    <text evidence="2">Cell wall formation.</text>
</comment>
<evidence type="ECO:0000259" key="17">
    <source>
        <dbReference type="PROSITE" id="PS51387"/>
    </source>
</evidence>
<evidence type="ECO:0000256" key="1">
    <source>
        <dbReference type="ARBA" id="ARBA00001974"/>
    </source>
</evidence>
<evidence type="ECO:0000256" key="13">
    <source>
        <dbReference type="ARBA" id="ARBA00023002"/>
    </source>
</evidence>
<dbReference type="NCBIfam" id="NF010478">
    <property type="entry name" value="PRK13903.1"/>
    <property type="match status" value="1"/>
</dbReference>
<evidence type="ECO:0000256" key="15">
    <source>
        <dbReference type="ARBA" id="ARBA00023316"/>
    </source>
</evidence>
<dbReference type="InterPro" id="IPR011601">
    <property type="entry name" value="MurB_C"/>
</dbReference>
<dbReference type="InterPro" id="IPR036635">
    <property type="entry name" value="MurB_C_sf"/>
</dbReference>
<evidence type="ECO:0000256" key="5">
    <source>
        <dbReference type="ARBA" id="ARBA00012518"/>
    </source>
</evidence>
<dbReference type="UniPathway" id="UPA00219"/>
<accession>A0A6J6NLR0</accession>
<comment type="cofactor">
    <cofactor evidence="1">
        <name>FAD</name>
        <dbReference type="ChEBI" id="CHEBI:57692"/>
    </cofactor>
</comment>
<evidence type="ECO:0000256" key="14">
    <source>
        <dbReference type="ARBA" id="ARBA00023306"/>
    </source>
</evidence>
<evidence type="ECO:0000256" key="8">
    <source>
        <dbReference type="ARBA" id="ARBA00022630"/>
    </source>
</evidence>
<dbReference type="GO" id="GO:0071555">
    <property type="term" value="P:cell wall organization"/>
    <property type="evidence" value="ECO:0007669"/>
    <property type="project" value="UniProtKB-KW"/>
</dbReference>
<keyword evidence="13" id="KW-0560">Oxidoreductase</keyword>
<keyword evidence="12" id="KW-0573">Peptidoglycan synthesis</keyword>
<dbReference type="InterPro" id="IPR036318">
    <property type="entry name" value="FAD-bd_PCMH-like_sf"/>
</dbReference>
<dbReference type="InterPro" id="IPR003170">
    <property type="entry name" value="MurB"/>
</dbReference>
<proteinExistence type="inferred from homology"/>
<dbReference type="GO" id="GO:0051301">
    <property type="term" value="P:cell division"/>
    <property type="evidence" value="ECO:0007669"/>
    <property type="project" value="UniProtKB-KW"/>
</dbReference>
<feature type="domain" description="FAD-binding PCMH-type" evidence="17">
    <location>
        <begin position="34"/>
        <end position="205"/>
    </location>
</feature>
<keyword evidence="8" id="KW-0285">Flavoprotein</keyword>
<dbReference type="PANTHER" id="PTHR21071:SF4">
    <property type="entry name" value="UDP-N-ACETYLENOLPYRUVOYLGLUCOSAMINE REDUCTASE"/>
    <property type="match status" value="1"/>
</dbReference>
<keyword evidence="9" id="KW-0274">FAD</keyword>
<dbReference type="InterPro" id="IPR016169">
    <property type="entry name" value="FAD-bd_PCMH_sub2"/>
</dbReference>
<keyword evidence="11" id="KW-0133">Cell shape</keyword>
<dbReference type="Pfam" id="PF02873">
    <property type="entry name" value="MurB_C"/>
    <property type="match status" value="1"/>
</dbReference>
<dbReference type="PANTHER" id="PTHR21071">
    <property type="entry name" value="UDP-N-ACETYLENOLPYRUVOYLGLUCOSAMINE REDUCTASE"/>
    <property type="match status" value="1"/>
</dbReference>
<evidence type="ECO:0000256" key="16">
    <source>
        <dbReference type="ARBA" id="ARBA00048914"/>
    </source>
</evidence>
<dbReference type="GO" id="GO:0009252">
    <property type="term" value="P:peptidoglycan biosynthetic process"/>
    <property type="evidence" value="ECO:0007669"/>
    <property type="project" value="UniProtKB-UniPathway"/>
</dbReference>
<keyword evidence="14" id="KW-0131">Cell cycle</keyword>
<dbReference type="SUPFAM" id="SSF56194">
    <property type="entry name" value="Uridine diphospho-N-Acetylenolpyruvylglucosamine reductase, MurB, C-terminal domain"/>
    <property type="match status" value="1"/>
</dbReference>
<keyword evidence="15" id="KW-0961">Cell wall biogenesis/degradation</keyword>
<dbReference type="GO" id="GO:0008360">
    <property type="term" value="P:regulation of cell shape"/>
    <property type="evidence" value="ECO:0007669"/>
    <property type="project" value="UniProtKB-KW"/>
</dbReference>
<dbReference type="Gene3D" id="3.90.78.10">
    <property type="entry name" value="UDP-N-acetylenolpyruvoylglucosamine reductase, C-terminal domain"/>
    <property type="match status" value="1"/>
</dbReference>
<comment type="catalytic activity">
    <reaction evidence="16">
        <text>UDP-N-acetyl-alpha-D-muramate + NADP(+) = UDP-N-acetyl-3-O-(1-carboxyvinyl)-alpha-D-glucosamine + NADPH + H(+)</text>
        <dbReference type="Rhea" id="RHEA:12248"/>
        <dbReference type="ChEBI" id="CHEBI:15378"/>
        <dbReference type="ChEBI" id="CHEBI:57783"/>
        <dbReference type="ChEBI" id="CHEBI:58349"/>
        <dbReference type="ChEBI" id="CHEBI:68483"/>
        <dbReference type="ChEBI" id="CHEBI:70757"/>
        <dbReference type="EC" id="1.3.1.98"/>
    </reaction>
</comment>
<reference evidence="18" key="1">
    <citation type="submission" date="2020-05" db="EMBL/GenBank/DDBJ databases">
        <authorList>
            <person name="Chiriac C."/>
            <person name="Salcher M."/>
            <person name="Ghai R."/>
            <person name="Kavagutti S V."/>
        </authorList>
    </citation>
    <scope>NUCLEOTIDE SEQUENCE</scope>
</reference>
<evidence type="ECO:0000256" key="4">
    <source>
        <dbReference type="ARBA" id="ARBA00004752"/>
    </source>
</evidence>
<evidence type="ECO:0000256" key="6">
    <source>
        <dbReference type="ARBA" id="ARBA00022490"/>
    </source>
</evidence>
<keyword evidence="6" id="KW-0963">Cytoplasm</keyword>
<protein>
    <recommendedName>
        <fullName evidence="5">UDP-N-acetylmuramate dehydrogenase</fullName>
        <ecNumber evidence="5">1.3.1.98</ecNumber>
    </recommendedName>
</protein>
<evidence type="ECO:0000256" key="7">
    <source>
        <dbReference type="ARBA" id="ARBA00022618"/>
    </source>
</evidence>
<dbReference type="Pfam" id="PF01565">
    <property type="entry name" value="FAD_binding_4"/>
    <property type="match status" value="1"/>
</dbReference>
<dbReference type="Gene3D" id="3.30.43.10">
    <property type="entry name" value="Uridine Diphospho-n-acetylenolpyruvylglucosamine Reductase, domain 2"/>
    <property type="match status" value="1"/>
</dbReference>
<evidence type="ECO:0000256" key="2">
    <source>
        <dbReference type="ARBA" id="ARBA00003921"/>
    </source>
</evidence>
<dbReference type="EMBL" id="CAEZWW010000237">
    <property type="protein sequence ID" value="CAB4685684.1"/>
    <property type="molecule type" value="Genomic_DNA"/>
</dbReference>
<name>A0A6J6NLR0_9ZZZZ</name>
<keyword evidence="7" id="KW-0132">Cell division</keyword>
<dbReference type="HAMAP" id="MF_00037">
    <property type="entry name" value="MurB"/>
    <property type="match status" value="1"/>
</dbReference>
<dbReference type="GO" id="GO:0008762">
    <property type="term" value="F:UDP-N-acetylmuramate dehydrogenase activity"/>
    <property type="evidence" value="ECO:0007669"/>
    <property type="project" value="UniProtKB-EC"/>
</dbReference>
<evidence type="ECO:0000256" key="10">
    <source>
        <dbReference type="ARBA" id="ARBA00022857"/>
    </source>
</evidence>
<evidence type="ECO:0000313" key="18">
    <source>
        <dbReference type="EMBL" id="CAB4685684.1"/>
    </source>
</evidence>
<sequence>MTGSYSNFVDVLTCLPRDPHRLTVMRLADLTTMGVGGAPDVLRTCIATNELIERVRKLDDARENVLILGGGSNIVMGDEPFRGTVLQVATRGIEIDAGEKIVRLTVAAGEPWDELVELCVVNGWSGIEALSGIPGLVGATPIQNVGAYGQEISQVIESVRVLDRATGSIEVFDNDECMFEYRSSIFKREPNRRLIVAVGMALQIDSQCVVRYADLASYLGIDVGGSATPVDVRSAVMALRAAKGMVLDIHDEDSRSAGSFFTNPIVSEEIASGIPAACPRYPSAAGVKLSAAWLIENAGVTKGWRLTEDARARVSKKHTLAIVTNGGATAGEVIELADRIQQLVFTKYAITLEPEPTLVNCALAGTS</sequence>
<dbReference type="GO" id="GO:0005829">
    <property type="term" value="C:cytosol"/>
    <property type="evidence" value="ECO:0007669"/>
    <property type="project" value="TreeGrafter"/>
</dbReference>
<dbReference type="InterPro" id="IPR016166">
    <property type="entry name" value="FAD-bd_PCMH"/>
</dbReference>
<dbReference type="EC" id="1.3.1.98" evidence="5"/>
<dbReference type="InterPro" id="IPR016167">
    <property type="entry name" value="FAD-bd_PCMH_sub1"/>
</dbReference>
<gene>
    <name evidence="18" type="ORF">UFOPK2310_01506</name>
</gene>